<evidence type="ECO:0000259" key="6">
    <source>
        <dbReference type="SMART" id="SM01238"/>
    </source>
</evidence>
<dbReference type="SMART" id="SM01238">
    <property type="entry name" value="IGR"/>
    <property type="match status" value="1"/>
</dbReference>
<protein>
    <recommendedName>
        <fullName evidence="4">Small ribosomal subunit protein mS41</fullName>
    </recommendedName>
    <alternativeName>
        <fullName evidence="5">Protein FYV4, mitochondrial</fullName>
    </alternativeName>
</protein>
<keyword evidence="3" id="KW-0496">Mitochondrion</keyword>
<sequence>MLSRRLFSTSAALLKQSPLSKKIPQPTKEIPDVPAFLNRIGHNTAEYAEAFPTWDALFSSSSKEMKAAGIDVKPRRYILEQVENFRKAAFIENDPKAVFESVAEIKLHPKKNGGERNLNKYLAQKKVLQRIELAKTQKQHRKAQRATELKYKQLDKLHFQANQTL</sequence>
<dbReference type="AlphaFoldDB" id="A0A1E3NE63"/>
<dbReference type="InterPro" id="IPR019083">
    <property type="entry name" value="SAM_Ribosomal_mS41"/>
</dbReference>
<organism evidence="7 8">
    <name type="scientific">Pichia membranifaciens NRRL Y-2026</name>
    <dbReference type="NCBI Taxonomy" id="763406"/>
    <lineage>
        <taxon>Eukaryota</taxon>
        <taxon>Fungi</taxon>
        <taxon>Dikarya</taxon>
        <taxon>Ascomycota</taxon>
        <taxon>Saccharomycotina</taxon>
        <taxon>Pichiomycetes</taxon>
        <taxon>Pichiales</taxon>
        <taxon>Pichiaceae</taxon>
        <taxon>Pichia</taxon>
    </lineage>
</organism>
<comment type="subcellular location">
    <subcellularLocation>
        <location evidence="1">Mitochondrion</location>
    </subcellularLocation>
</comment>
<evidence type="ECO:0000256" key="5">
    <source>
        <dbReference type="ARBA" id="ARBA00035341"/>
    </source>
</evidence>
<dbReference type="GO" id="GO:0005739">
    <property type="term" value="C:mitochondrion"/>
    <property type="evidence" value="ECO:0007669"/>
    <property type="project" value="UniProtKB-SubCell"/>
</dbReference>
<proteinExistence type="inferred from homology"/>
<reference evidence="7 8" key="1">
    <citation type="journal article" date="2016" name="Proc. Natl. Acad. Sci. U.S.A.">
        <title>Comparative genomics of biotechnologically important yeasts.</title>
        <authorList>
            <person name="Riley R."/>
            <person name="Haridas S."/>
            <person name="Wolfe K.H."/>
            <person name="Lopes M.R."/>
            <person name="Hittinger C.T."/>
            <person name="Goeker M."/>
            <person name="Salamov A.A."/>
            <person name="Wisecaver J.H."/>
            <person name="Long T.M."/>
            <person name="Calvey C.H."/>
            <person name="Aerts A.L."/>
            <person name="Barry K.W."/>
            <person name="Choi C."/>
            <person name="Clum A."/>
            <person name="Coughlan A.Y."/>
            <person name="Deshpande S."/>
            <person name="Douglass A.P."/>
            <person name="Hanson S.J."/>
            <person name="Klenk H.-P."/>
            <person name="LaButti K.M."/>
            <person name="Lapidus A."/>
            <person name="Lindquist E.A."/>
            <person name="Lipzen A.M."/>
            <person name="Meier-Kolthoff J.P."/>
            <person name="Ohm R.A."/>
            <person name="Otillar R.P."/>
            <person name="Pangilinan J.L."/>
            <person name="Peng Y."/>
            <person name="Rokas A."/>
            <person name="Rosa C.A."/>
            <person name="Scheuner C."/>
            <person name="Sibirny A.A."/>
            <person name="Slot J.C."/>
            <person name="Stielow J.B."/>
            <person name="Sun H."/>
            <person name="Kurtzman C.P."/>
            <person name="Blackwell M."/>
            <person name="Grigoriev I.V."/>
            <person name="Jeffries T.W."/>
        </authorList>
    </citation>
    <scope>NUCLEOTIDE SEQUENCE [LARGE SCALE GENOMIC DNA]</scope>
    <source>
        <strain evidence="7 8">NRRL Y-2026</strain>
    </source>
</reference>
<evidence type="ECO:0000256" key="2">
    <source>
        <dbReference type="ARBA" id="ARBA00010492"/>
    </source>
</evidence>
<comment type="similarity">
    <text evidence="2">Belongs to the mitochondrion-specific ribosomal protein mS41 family.</text>
</comment>
<dbReference type="STRING" id="763406.A0A1E3NE63"/>
<gene>
    <name evidence="7" type="ORF">PICMEDRAFT_13625</name>
</gene>
<dbReference type="RefSeq" id="XP_019015538.1">
    <property type="nucleotide sequence ID" value="XM_019160087.1"/>
</dbReference>
<dbReference type="GeneID" id="30176774"/>
<dbReference type="PANTHER" id="PTHR28235:SF1">
    <property type="entry name" value="SMALL RIBOSOMAL SUBUNIT PROTEIN MS41"/>
    <property type="match status" value="1"/>
</dbReference>
<name>A0A1E3NE63_9ASCO</name>
<feature type="domain" description="Small ribosomal subunit protein mS41 SAM" evidence="6">
    <location>
        <begin position="33"/>
        <end position="88"/>
    </location>
</feature>
<evidence type="ECO:0000256" key="3">
    <source>
        <dbReference type="ARBA" id="ARBA00023128"/>
    </source>
</evidence>
<dbReference type="Pfam" id="PF09597">
    <property type="entry name" value="SAM_Ribosomal_mS41"/>
    <property type="match status" value="1"/>
</dbReference>
<dbReference type="PANTHER" id="PTHR28235">
    <property type="entry name" value="PROTEIN FYV4, MITOCHONDRIAL"/>
    <property type="match status" value="1"/>
</dbReference>
<evidence type="ECO:0000313" key="7">
    <source>
        <dbReference type="EMBL" id="ODQ44425.1"/>
    </source>
</evidence>
<dbReference type="InterPro" id="IPR039603">
    <property type="entry name" value="Ribosomal_mS41"/>
</dbReference>
<keyword evidence="8" id="KW-1185">Reference proteome</keyword>
<evidence type="ECO:0000256" key="4">
    <source>
        <dbReference type="ARBA" id="ARBA00035129"/>
    </source>
</evidence>
<dbReference type="OrthoDB" id="18595at2759"/>
<evidence type="ECO:0000313" key="8">
    <source>
        <dbReference type="Proteomes" id="UP000094455"/>
    </source>
</evidence>
<dbReference type="EMBL" id="KV454007">
    <property type="protein sequence ID" value="ODQ44425.1"/>
    <property type="molecule type" value="Genomic_DNA"/>
</dbReference>
<dbReference type="Proteomes" id="UP000094455">
    <property type="component" value="Unassembled WGS sequence"/>
</dbReference>
<accession>A0A1E3NE63</accession>
<evidence type="ECO:0000256" key="1">
    <source>
        <dbReference type="ARBA" id="ARBA00004173"/>
    </source>
</evidence>